<gene>
    <name evidence="1" type="ORF">J0X19_19895</name>
</gene>
<accession>A0A939F2K9</accession>
<dbReference type="Proteomes" id="UP000664144">
    <property type="component" value="Unassembled WGS sequence"/>
</dbReference>
<protein>
    <submittedName>
        <fullName evidence="1">Uncharacterized protein</fullName>
    </submittedName>
</protein>
<reference evidence="1" key="1">
    <citation type="submission" date="2021-03" db="EMBL/GenBank/DDBJ databases">
        <authorList>
            <person name="Kim M.K."/>
        </authorList>
    </citation>
    <scope>NUCLEOTIDE SEQUENCE</scope>
    <source>
        <strain evidence="1">BT186</strain>
    </source>
</reference>
<evidence type="ECO:0000313" key="1">
    <source>
        <dbReference type="EMBL" id="MBO0360233.1"/>
    </source>
</evidence>
<evidence type="ECO:0000313" key="2">
    <source>
        <dbReference type="Proteomes" id="UP000664144"/>
    </source>
</evidence>
<dbReference type="AlphaFoldDB" id="A0A939F2K9"/>
<sequence length="309" mass="33625">MKPHSFESRPTFTGQTDTMRALYLLFLLLVLPLAGPVLAAQPQLLLDVARFRNLDTSVKGSVVEIYATIPGQWLTYMRRAPKMYQAAAILTLEIIRPDGQAAYQENITLKPPVLSDTTAAIKNPLSFQKRLVLPDGNYSVRGLVRDQYRNSQQALVEMPLVLASADVKPTLSDVVLLAKPAAKGAEASNFSRGGFSLTRAPGGTYARGADKLWLYTELYNAAPEQELQVRYRLRKAGGKTDALTQAATTRGLAGRPTPITSELDLSKVPAGDYTLTVEVRTPKQVLTTQTATVHRITTDYAPAGAGPAR</sequence>
<organism evidence="1 2">
    <name type="scientific">Hymenobacter telluris</name>
    <dbReference type="NCBI Taxonomy" id="2816474"/>
    <lineage>
        <taxon>Bacteria</taxon>
        <taxon>Pseudomonadati</taxon>
        <taxon>Bacteroidota</taxon>
        <taxon>Cytophagia</taxon>
        <taxon>Cytophagales</taxon>
        <taxon>Hymenobacteraceae</taxon>
        <taxon>Hymenobacter</taxon>
    </lineage>
</organism>
<keyword evidence="2" id="KW-1185">Reference proteome</keyword>
<dbReference type="EMBL" id="JAFLQZ010000017">
    <property type="protein sequence ID" value="MBO0360233.1"/>
    <property type="molecule type" value="Genomic_DNA"/>
</dbReference>
<proteinExistence type="predicted"/>
<comment type="caution">
    <text evidence="1">The sequence shown here is derived from an EMBL/GenBank/DDBJ whole genome shotgun (WGS) entry which is preliminary data.</text>
</comment>
<name>A0A939F2K9_9BACT</name>